<evidence type="ECO:0000313" key="4">
    <source>
        <dbReference type="EMBL" id="NDP47123.1"/>
    </source>
</evidence>
<protein>
    <submittedName>
        <fullName evidence="4">VPLPA-CTERM sorting domain-containing protein</fullName>
    </submittedName>
</protein>
<accession>A0A7C9P4C9</accession>
<feature type="signal peptide" evidence="1">
    <location>
        <begin position="1"/>
        <end position="26"/>
    </location>
</feature>
<evidence type="ECO:0000259" key="3">
    <source>
        <dbReference type="Pfam" id="PF07589"/>
    </source>
</evidence>
<feature type="domain" description="Ice-binding protein C-terminal" evidence="3">
    <location>
        <begin position="251"/>
        <end position="273"/>
    </location>
</feature>
<dbReference type="InterPro" id="IPR003886">
    <property type="entry name" value="NIDO_dom"/>
</dbReference>
<dbReference type="Pfam" id="PF06119">
    <property type="entry name" value="NIDO"/>
    <property type="match status" value="2"/>
</dbReference>
<feature type="chain" id="PRO_5028943086" evidence="1">
    <location>
        <begin position="27"/>
        <end position="276"/>
    </location>
</feature>
<name>A0A7C9P4C9_9PROT</name>
<gene>
    <name evidence="4" type="ORF">GZ085_01790</name>
</gene>
<dbReference type="InterPro" id="IPR022472">
    <property type="entry name" value="VPLPA-CTERM"/>
</dbReference>
<feature type="domain" description="NIDO" evidence="2">
    <location>
        <begin position="65"/>
        <end position="110"/>
    </location>
</feature>
<keyword evidence="1" id="KW-0732">Signal</keyword>
<dbReference type="Pfam" id="PF07589">
    <property type="entry name" value="PEP-CTERM"/>
    <property type="match status" value="1"/>
</dbReference>
<comment type="caution">
    <text evidence="4">The sequence shown here is derived from an EMBL/GenBank/DDBJ whole genome shotgun (WGS) entry which is preliminary data.</text>
</comment>
<evidence type="ECO:0000313" key="5">
    <source>
        <dbReference type="Proteomes" id="UP000483432"/>
    </source>
</evidence>
<proteinExistence type="predicted"/>
<dbReference type="GO" id="GO:0007160">
    <property type="term" value="P:cell-matrix adhesion"/>
    <property type="evidence" value="ECO:0007669"/>
    <property type="project" value="InterPro"/>
</dbReference>
<dbReference type="NCBIfam" id="TIGR03370">
    <property type="entry name" value="VPLPA-CTERM"/>
    <property type="match status" value="1"/>
</dbReference>
<reference evidence="4 5" key="1">
    <citation type="submission" date="2019-09" db="EMBL/GenBank/DDBJ databases">
        <title>H2 Metabolism Revealed by Metagenomic Analysis in Subglacial Sediment of East Antarctica.</title>
        <authorList>
            <person name="Yang Z."/>
            <person name="Zhang Y."/>
            <person name="Lv Y."/>
            <person name="Yan W."/>
            <person name="Xiao X."/>
            <person name="Sun B."/>
            <person name="Ma H."/>
        </authorList>
    </citation>
    <scope>NUCLEOTIDE SEQUENCE [LARGE SCALE GENOMIC DNA]</scope>
    <source>
        <strain evidence="4">Bin2_2</strain>
    </source>
</reference>
<dbReference type="EMBL" id="JAAFGW010000014">
    <property type="protein sequence ID" value="NDP47123.1"/>
    <property type="molecule type" value="Genomic_DNA"/>
</dbReference>
<dbReference type="InterPro" id="IPR013424">
    <property type="entry name" value="Ice-binding_C"/>
</dbReference>
<organism evidence="4 5">
    <name type="scientific">Sulfuriferula multivorans</name>
    <dbReference type="NCBI Taxonomy" id="1559896"/>
    <lineage>
        <taxon>Bacteria</taxon>
        <taxon>Pseudomonadati</taxon>
        <taxon>Pseudomonadota</taxon>
        <taxon>Betaproteobacteria</taxon>
        <taxon>Nitrosomonadales</taxon>
        <taxon>Sulfuricellaceae</taxon>
        <taxon>Sulfuriferula</taxon>
    </lineage>
</organism>
<feature type="domain" description="NIDO" evidence="2">
    <location>
        <begin position="125"/>
        <end position="239"/>
    </location>
</feature>
<evidence type="ECO:0000259" key="2">
    <source>
        <dbReference type="Pfam" id="PF06119"/>
    </source>
</evidence>
<dbReference type="Proteomes" id="UP000483432">
    <property type="component" value="Unassembled WGS sequence"/>
</dbReference>
<evidence type="ECO:0000256" key="1">
    <source>
        <dbReference type="SAM" id="SignalP"/>
    </source>
</evidence>
<dbReference type="AlphaFoldDB" id="A0A7C9P4C9"/>
<sequence>MNSNKNVLAAALLGLGVLAATSGAQAGAIHDASLFTNVLPANDDGSTGQVGLGFTAFINATNYTQTYVNNNGNITFDNDLFTFTPAAISGGGFGPIIVPFFADVDTRAPGSNPVTYGSNSLGGFNVFGVNYINVGVFGSQPIFNDFQMILTDRSDTGAGNFDIQFNYDLIVWEAGTASGAPPGGLGGTSALVGYWTSPTSNATLPGSLVNGALIDGGPNALISNSRNSNILGQYNFQVRAGAVVDPNPNGVPEPASLALLGIGLAGLAAMRRRKTA</sequence>
<dbReference type="NCBIfam" id="TIGR02595">
    <property type="entry name" value="PEP_CTERM"/>
    <property type="match status" value="1"/>
</dbReference>